<dbReference type="GO" id="GO:0030490">
    <property type="term" value="P:maturation of SSU-rRNA"/>
    <property type="evidence" value="ECO:0007669"/>
    <property type="project" value="UniProtKB-UniRule"/>
</dbReference>
<dbReference type="eggNOG" id="COG0858">
    <property type="taxonomic scope" value="Bacteria"/>
</dbReference>
<keyword evidence="2" id="KW-0963">Cytoplasm</keyword>
<dbReference type="Pfam" id="PF02033">
    <property type="entry name" value="RBFA"/>
    <property type="match status" value="1"/>
</dbReference>
<dbReference type="GO" id="GO:0005829">
    <property type="term" value="C:cytosol"/>
    <property type="evidence" value="ECO:0007669"/>
    <property type="project" value="TreeGrafter"/>
</dbReference>
<name>A0A1G7FGC0_9FLAO</name>
<evidence type="ECO:0000313" key="3">
    <source>
        <dbReference type="EMBL" id="SDE74951.1"/>
    </source>
</evidence>
<evidence type="ECO:0000256" key="1">
    <source>
        <dbReference type="ARBA" id="ARBA00022517"/>
    </source>
</evidence>
<dbReference type="NCBIfam" id="TIGR00082">
    <property type="entry name" value="rbfA"/>
    <property type="match status" value="1"/>
</dbReference>
<proteinExistence type="inferred from homology"/>
<keyword evidence="4" id="KW-1185">Reference proteome</keyword>
<gene>
    <name evidence="2" type="primary">rbfA</name>
    <name evidence="3" type="ORF">SAMN04487992_103244</name>
</gene>
<accession>A0A1G7FGC0</accession>
<protein>
    <recommendedName>
        <fullName evidence="2">Ribosome-binding factor A</fullName>
    </recommendedName>
</protein>
<evidence type="ECO:0000313" key="4">
    <source>
        <dbReference type="Proteomes" id="UP000182114"/>
    </source>
</evidence>
<dbReference type="InterPro" id="IPR023799">
    <property type="entry name" value="RbfA_dom_sf"/>
</dbReference>
<dbReference type="PANTHER" id="PTHR33515:SF1">
    <property type="entry name" value="RIBOSOME-BINDING FACTOR A, CHLOROPLASTIC-RELATED"/>
    <property type="match status" value="1"/>
</dbReference>
<keyword evidence="1 2" id="KW-0690">Ribosome biogenesis</keyword>
<dbReference type="InterPro" id="IPR015946">
    <property type="entry name" value="KH_dom-like_a/b"/>
</dbReference>
<sequence length="130" mass="14637">METQRQKKIGGVIQKDIADVLQRAATDGGLRGTLISVSKVLVTTDLSIAKVYVSIFPTKDAEELLKGMKSNQPLIKHELAQRTKNQLRRMPELMFFLDDSLEYIDGIEKSLKGKDNPIDNPDLLEKRKKA</sequence>
<dbReference type="RefSeq" id="WP_025616337.1">
    <property type="nucleotide sequence ID" value="NZ_FNBD01000003.1"/>
</dbReference>
<evidence type="ECO:0000256" key="2">
    <source>
        <dbReference type="HAMAP-Rule" id="MF_00003"/>
    </source>
</evidence>
<dbReference type="GO" id="GO:0043024">
    <property type="term" value="F:ribosomal small subunit binding"/>
    <property type="evidence" value="ECO:0007669"/>
    <property type="project" value="TreeGrafter"/>
</dbReference>
<dbReference type="EMBL" id="FNBD01000003">
    <property type="protein sequence ID" value="SDE74951.1"/>
    <property type="molecule type" value="Genomic_DNA"/>
</dbReference>
<dbReference type="InterPro" id="IPR000238">
    <property type="entry name" value="RbfA"/>
</dbReference>
<dbReference type="PANTHER" id="PTHR33515">
    <property type="entry name" value="RIBOSOME-BINDING FACTOR A, CHLOROPLASTIC-RELATED"/>
    <property type="match status" value="1"/>
</dbReference>
<dbReference type="Gene3D" id="3.30.300.20">
    <property type="match status" value="1"/>
</dbReference>
<reference evidence="4" key="1">
    <citation type="submission" date="2016-10" db="EMBL/GenBank/DDBJ databases">
        <authorList>
            <person name="Varghese N."/>
            <person name="Submissions S."/>
        </authorList>
    </citation>
    <scope>NUCLEOTIDE SEQUENCE [LARGE SCALE GENOMIC DNA]</scope>
    <source>
        <strain evidence="4">DSM 24729</strain>
    </source>
</reference>
<comment type="similarity">
    <text evidence="2">Belongs to the RbfA family.</text>
</comment>
<comment type="subunit">
    <text evidence="2">Monomer. Binds 30S ribosomal subunits, but not 50S ribosomal subunits or 70S ribosomes.</text>
</comment>
<comment type="subcellular location">
    <subcellularLocation>
        <location evidence="2">Cytoplasm</location>
    </subcellularLocation>
</comment>
<dbReference type="AlphaFoldDB" id="A0A1G7FGC0"/>
<comment type="function">
    <text evidence="2">One of several proteins that assist in the late maturation steps of the functional core of the 30S ribosomal subunit. Associates with free 30S ribosomal subunits (but not with 30S subunits that are part of 70S ribosomes or polysomes). Required for efficient processing of 16S rRNA. May interact with the 5'-terminal helix region of 16S rRNA.</text>
</comment>
<dbReference type="Proteomes" id="UP000182114">
    <property type="component" value="Unassembled WGS sequence"/>
</dbReference>
<organism evidence="3 4">
    <name type="scientific">Cellulophaga baltica</name>
    <dbReference type="NCBI Taxonomy" id="76594"/>
    <lineage>
        <taxon>Bacteria</taxon>
        <taxon>Pseudomonadati</taxon>
        <taxon>Bacteroidota</taxon>
        <taxon>Flavobacteriia</taxon>
        <taxon>Flavobacteriales</taxon>
        <taxon>Flavobacteriaceae</taxon>
        <taxon>Cellulophaga</taxon>
    </lineage>
</organism>
<dbReference type="HAMAP" id="MF_00003">
    <property type="entry name" value="RbfA"/>
    <property type="match status" value="1"/>
</dbReference>
<dbReference type="SUPFAM" id="SSF89919">
    <property type="entry name" value="Ribosome-binding factor A, RbfA"/>
    <property type="match status" value="1"/>
</dbReference>